<dbReference type="AlphaFoldDB" id="A0AAD9T7F9"/>
<evidence type="ECO:0000313" key="2">
    <source>
        <dbReference type="Proteomes" id="UP001285354"/>
    </source>
</evidence>
<dbReference type="Gene3D" id="2.130.10.10">
    <property type="entry name" value="YVTN repeat-like/Quinoprotein amine dehydrogenase"/>
    <property type="match status" value="1"/>
</dbReference>
<dbReference type="Proteomes" id="UP001285354">
    <property type="component" value="Unassembled WGS sequence"/>
</dbReference>
<protein>
    <submittedName>
        <fullName evidence="1">Uncharacterized protein</fullName>
    </submittedName>
</protein>
<proteinExistence type="predicted"/>
<dbReference type="PANTHER" id="PTHR16220:SF0">
    <property type="entry name" value="WD REPEAT-CONTAINING PROTEIN WRAP73"/>
    <property type="match status" value="1"/>
</dbReference>
<keyword evidence="2" id="KW-1185">Reference proteome</keyword>
<name>A0AAD9T7F9_9HELO</name>
<dbReference type="GO" id="GO:1990811">
    <property type="term" value="C:MWP complex"/>
    <property type="evidence" value="ECO:0007669"/>
    <property type="project" value="TreeGrafter"/>
</dbReference>
<dbReference type="InterPro" id="IPR015943">
    <property type="entry name" value="WD40/YVTN_repeat-like_dom_sf"/>
</dbReference>
<sequence>MVEYLVGDGAYIATILPSKLSIRATRSLEVLRVVSLPSELAASILWFLWSASSNRILLASVDSLRVYSITDSKFSANISNPTSGTTKVTYVTFGADDNEICVFSDFGLKLSIFNLITSKSVEISSPKFYTQGVAAKGLSYRPDTKNLALLTRSGGKDVISVHARDTLDVTRSWWPDTIDAQGIEWSADGRWLAIWESASQGHRLLVYTADGHFFKSWNGPMPMSDHDTDISLGAGMKLFTWSRDGTHMAIGDYTDRVTILSAPSFSESMSILHTPDVTPAVSLQIWQEQITPSPGGFTREFIAATQAICPPISSAIHPGNTEAKSGTNLISFDSSGTLLATRIENLPTTIWIWDIGTRILRAVIILHAPIAKATWHPSINGLLMIRCEGDESRGLVQIWEASWTQPRIIDFGVEIPGGKLLGKTICRWLDGESAVPAVFFSDSQDCILACIPGKDEEAPWYEAESRREESPLLFVQAQEKKGQVQIEDLIEDEGDTVMSGGSEEVEDTFRFRKFVEPA</sequence>
<dbReference type="GO" id="GO:0005815">
    <property type="term" value="C:microtubule organizing center"/>
    <property type="evidence" value="ECO:0007669"/>
    <property type="project" value="TreeGrafter"/>
</dbReference>
<comment type="caution">
    <text evidence="1">The sequence shown here is derived from an EMBL/GenBank/DDBJ whole genome shotgun (WGS) entry which is preliminary data.</text>
</comment>
<dbReference type="GO" id="GO:1990810">
    <property type="term" value="P:microtubule anchoring at mitotic spindle pole body"/>
    <property type="evidence" value="ECO:0007669"/>
    <property type="project" value="TreeGrafter"/>
</dbReference>
<dbReference type="EMBL" id="JAUBYV010000001">
    <property type="protein sequence ID" value="KAK2630054.1"/>
    <property type="molecule type" value="Genomic_DNA"/>
</dbReference>
<dbReference type="SUPFAM" id="SSF69322">
    <property type="entry name" value="Tricorn protease domain 2"/>
    <property type="match status" value="1"/>
</dbReference>
<dbReference type="InterPro" id="IPR052778">
    <property type="entry name" value="Centrosome-WD_assoc"/>
</dbReference>
<dbReference type="PANTHER" id="PTHR16220">
    <property type="entry name" value="WD REPEAT PROTEIN 8-RELATED"/>
    <property type="match status" value="1"/>
</dbReference>
<evidence type="ECO:0000313" key="1">
    <source>
        <dbReference type="EMBL" id="KAK2630054.1"/>
    </source>
</evidence>
<gene>
    <name evidence="1" type="ORF">QTJ16_000874</name>
</gene>
<organism evidence="1 2">
    <name type="scientific">Diplocarpon rosae</name>
    <dbReference type="NCBI Taxonomy" id="946125"/>
    <lineage>
        <taxon>Eukaryota</taxon>
        <taxon>Fungi</taxon>
        <taxon>Dikarya</taxon>
        <taxon>Ascomycota</taxon>
        <taxon>Pezizomycotina</taxon>
        <taxon>Leotiomycetes</taxon>
        <taxon>Helotiales</taxon>
        <taxon>Drepanopezizaceae</taxon>
        <taxon>Diplocarpon</taxon>
    </lineage>
</organism>
<accession>A0AAD9T7F9</accession>
<reference evidence="1" key="1">
    <citation type="submission" date="2023-06" db="EMBL/GenBank/DDBJ databases">
        <title>Draft genome of Marssonina rosae.</title>
        <authorList>
            <person name="Cheng Q."/>
        </authorList>
    </citation>
    <scope>NUCLEOTIDE SEQUENCE</scope>
    <source>
        <strain evidence="1">R4</strain>
    </source>
</reference>